<evidence type="ECO:0000313" key="3">
    <source>
        <dbReference type="EMBL" id="BAC17515.1"/>
    </source>
</evidence>
<dbReference type="GO" id="GO:0003677">
    <property type="term" value="F:DNA binding"/>
    <property type="evidence" value="ECO:0007669"/>
    <property type="project" value="InterPro"/>
</dbReference>
<dbReference type="Proteomes" id="UP000001409">
    <property type="component" value="Chromosome"/>
</dbReference>
<dbReference type="eggNOG" id="COG1396">
    <property type="taxonomic scope" value="Bacteria"/>
</dbReference>
<dbReference type="InterPro" id="IPR001387">
    <property type="entry name" value="Cro/C1-type_HTH"/>
</dbReference>
<dbReference type="STRING" id="196164.gene:10741107"/>
<dbReference type="PROSITE" id="PS50943">
    <property type="entry name" value="HTH_CROC1"/>
    <property type="match status" value="1"/>
</dbReference>
<dbReference type="InterPro" id="IPR010982">
    <property type="entry name" value="Lambda_DNA-bd_dom_sf"/>
</dbReference>
<sequence length="169" mass="18993">MMPVTASTAPVTSNCNPLFSAHYSWRWIPIAVGILGRVYEGREQLHWPSYGHTLGARVREIRKIRGYSQEELAEIVNMSRNAISNLERNENNNGKPGDPRLSTVYKLSWALDVPPAALLPAVGEKPQGICVDESLPVDVRWPAPRDEVLFDVPLTPPEHPRRADRQPPR</sequence>
<dbReference type="Pfam" id="PF12844">
    <property type="entry name" value="HTH_19"/>
    <property type="match status" value="1"/>
</dbReference>
<reference evidence="3 4" key="1">
    <citation type="journal article" date="2003" name="Genome Res.">
        <title>Comparative complete genome sequence analysis of the amino acid replacements responsible for the thermostability of Corynebacterium efficiens.</title>
        <authorList>
            <person name="Nishio Y."/>
            <person name="Nakamura Y."/>
            <person name="Kawarabayasi Y."/>
            <person name="Usuda Y."/>
            <person name="Kimura E."/>
            <person name="Sugimoto S."/>
            <person name="Matsui K."/>
            <person name="Yamagishi A."/>
            <person name="Kikuchi H."/>
            <person name="Ikeo K."/>
            <person name="Gojobori T."/>
        </authorList>
    </citation>
    <scope>NUCLEOTIDE SEQUENCE [LARGE SCALE GENOMIC DNA]</scope>
    <source>
        <strain evidence="4">DSM 44549 / YS-314 / AJ 12310 / JCM 11189 / NBRC 100395</strain>
    </source>
</reference>
<dbReference type="HOGENOM" id="CLU_121343_0_0_11"/>
<dbReference type="Gene3D" id="1.10.260.40">
    <property type="entry name" value="lambda repressor-like DNA-binding domains"/>
    <property type="match status" value="1"/>
</dbReference>
<proteinExistence type="predicted"/>
<accession>Q8FRQ4</accession>
<dbReference type="SUPFAM" id="SSF47413">
    <property type="entry name" value="lambda repressor-like DNA-binding domains"/>
    <property type="match status" value="1"/>
</dbReference>
<name>Q8FRQ4_COREF</name>
<keyword evidence="4" id="KW-1185">Reference proteome</keyword>
<feature type="domain" description="HTH cro/C1-type" evidence="2">
    <location>
        <begin position="58"/>
        <end position="118"/>
    </location>
</feature>
<organism evidence="3 4">
    <name type="scientific">Corynebacterium efficiens (strain DSM 44549 / YS-314 / AJ 12310 / JCM 11189 / NBRC 100395)</name>
    <dbReference type="NCBI Taxonomy" id="196164"/>
    <lineage>
        <taxon>Bacteria</taxon>
        <taxon>Bacillati</taxon>
        <taxon>Actinomycetota</taxon>
        <taxon>Actinomycetes</taxon>
        <taxon>Mycobacteriales</taxon>
        <taxon>Corynebacteriaceae</taxon>
        <taxon>Corynebacterium</taxon>
    </lineage>
</organism>
<dbReference type="KEGG" id="cef:CE0705"/>
<evidence type="ECO:0000256" key="1">
    <source>
        <dbReference type="SAM" id="MobiDB-lite"/>
    </source>
</evidence>
<evidence type="ECO:0000259" key="2">
    <source>
        <dbReference type="PROSITE" id="PS50943"/>
    </source>
</evidence>
<dbReference type="CDD" id="cd00093">
    <property type="entry name" value="HTH_XRE"/>
    <property type="match status" value="1"/>
</dbReference>
<dbReference type="SMART" id="SM00530">
    <property type="entry name" value="HTH_XRE"/>
    <property type="match status" value="1"/>
</dbReference>
<dbReference type="AlphaFoldDB" id="Q8FRQ4"/>
<dbReference type="EMBL" id="BA000035">
    <property type="protein sequence ID" value="BAC17515.1"/>
    <property type="molecule type" value="Genomic_DNA"/>
</dbReference>
<protein>
    <recommendedName>
        <fullName evidence="2">HTH cro/C1-type domain-containing protein</fullName>
    </recommendedName>
</protein>
<evidence type="ECO:0000313" key="4">
    <source>
        <dbReference type="Proteomes" id="UP000001409"/>
    </source>
</evidence>
<feature type="compositionally biased region" description="Basic and acidic residues" evidence="1">
    <location>
        <begin position="158"/>
        <end position="169"/>
    </location>
</feature>
<feature type="region of interest" description="Disordered" evidence="1">
    <location>
        <begin position="150"/>
        <end position="169"/>
    </location>
</feature>